<dbReference type="Proteomes" id="UP000639772">
    <property type="component" value="Chromosome 6"/>
</dbReference>
<dbReference type="GO" id="GO:0009658">
    <property type="term" value="P:chloroplast organization"/>
    <property type="evidence" value="ECO:0007669"/>
    <property type="project" value="InterPro"/>
</dbReference>
<dbReference type="InterPro" id="IPR044701">
    <property type="entry name" value="MRL7/MRL7L"/>
</dbReference>
<name>A0A835QWE0_VANPL</name>
<dbReference type="PANTHER" id="PTHR34669">
    <property type="entry name" value="THIOREDOXIN-LIKE FOLD DOMAIN-CONTAINING PROTEIN MRL7L, CHLOROPLASTIC"/>
    <property type="match status" value="1"/>
</dbReference>
<proteinExistence type="predicted"/>
<dbReference type="GO" id="GO:0006355">
    <property type="term" value="P:regulation of DNA-templated transcription"/>
    <property type="evidence" value="ECO:0007669"/>
    <property type="project" value="InterPro"/>
</dbReference>
<protein>
    <submittedName>
        <fullName evidence="1">Uncharacterized protein</fullName>
    </submittedName>
</protein>
<dbReference type="AlphaFoldDB" id="A0A835QWE0"/>
<evidence type="ECO:0000313" key="1">
    <source>
        <dbReference type="EMBL" id="KAG0478351.1"/>
    </source>
</evidence>
<dbReference type="OrthoDB" id="655699at2759"/>
<accession>A0A835QWE0</accession>
<evidence type="ECO:0000313" key="2">
    <source>
        <dbReference type="Proteomes" id="UP000639772"/>
    </source>
</evidence>
<organism evidence="1 2">
    <name type="scientific">Vanilla planifolia</name>
    <name type="common">Vanilla</name>
    <dbReference type="NCBI Taxonomy" id="51239"/>
    <lineage>
        <taxon>Eukaryota</taxon>
        <taxon>Viridiplantae</taxon>
        <taxon>Streptophyta</taxon>
        <taxon>Embryophyta</taxon>
        <taxon>Tracheophyta</taxon>
        <taxon>Spermatophyta</taxon>
        <taxon>Magnoliopsida</taxon>
        <taxon>Liliopsida</taxon>
        <taxon>Asparagales</taxon>
        <taxon>Orchidaceae</taxon>
        <taxon>Vanilloideae</taxon>
        <taxon>Vanilleae</taxon>
        <taxon>Vanilla</taxon>
    </lineage>
</organism>
<dbReference type="PANTHER" id="PTHR34669:SF1">
    <property type="entry name" value="THIOREDOXIN-LIKE FOLD DOMAIN-CONTAINING PROTEIN MRL7L, CHLOROPLASTIC"/>
    <property type="match status" value="1"/>
</dbReference>
<dbReference type="EMBL" id="JADCNM010000006">
    <property type="protein sequence ID" value="KAG0478351.1"/>
    <property type="molecule type" value="Genomic_DNA"/>
</dbReference>
<gene>
    <name evidence="1" type="ORF">HPP92_013070</name>
</gene>
<comment type="caution">
    <text evidence="1">The sequence shown here is derived from an EMBL/GenBank/DDBJ whole genome shotgun (WGS) entry which is preliminary data.</text>
</comment>
<sequence>MALHRSLLLSCSTLCPTEEKILRPSPLLSSLQPIFFKSNRISCPSSNACKTCSLRPNMVANSLKKLFRDKYSDDEEEEEDTINNGYSVADDPYLMSEDERLEMRKKIREVLDMNPHVKEEKDPEQVKIKIKKLVEDYELVVEEDKPDWPEDADGWGFKFDQFFNNIRIKNVRKDDDDDDYEDIVWQDDDYIKPIRDITTTEWEDTVFKDFNPCIILVHNRYKRPRENVRARDELEKAVKVFWETGLPSPRCVAVDAIVEDELAGLLQVSIFPEIIFTKAGKILHRDNVVRSADEWLKMMAFFYYKAVRPPFLDEAAGMNQEKIPSMRNYMELGSEKVYVLPRRSPLFRRLQHTEFVTVAGGPIKQLVPRITGLLRRLICTIPTLFVAEHCLKRFACLWGSNWD</sequence>
<reference evidence="1 2" key="1">
    <citation type="journal article" date="2020" name="Nat. Food">
        <title>A phased Vanilla planifolia genome enables genetic improvement of flavour and production.</title>
        <authorList>
            <person name="Hasing T."/>
            <person name="Tang H."/>
            <person name="Brym M."/>
            <person name="Khazi F."/>
            <person name="Huang T."/>
            <person name="Chambers A.H."/>
        </authorList>
    </citation>
    <scope>NUCLEOTIDE SEQUENCE [LARGE SCALE GENOMIC DNA]</scope>
    <source>
        <tissue evidence="1">Leaf</tissue>
    </source>
</reference>
<dbReference type="GO" id="GO:0009570">
    <property type="term" value="C:chloroplast stroma"/>
    <property type="evidence" value="ECO:0007669"/>
    <property type="project" value="TreeGrafter"/>
</dbReference>